<feature type="domain" description="Zn(2)-C6 fungal-type" evidence="4">
    <location>
        <begin position="26"/>
        <end position="55"/>
    </location>
</feature>
<reference evidence="5" key="1">
    <citation type="submission" date="2015-01" db="EMBL/GenBank/DDBJ databases">
        <authorList>
            <person name="Durling Mikael"/>
        </authorList>
    </citation>
    <scope>NUCLEOTIDE SEQUENCE</scope>
</reference>
<dbReference type="PROSITE" id="PS00463">
    <property type="entry name" value="ZN2_CY6_FUNGAL_1"/>
    <property type="match status" value="1"/>
</dbReference>
<protein>
    <recommendedName>
        <fullName evidence="4">Zn(2)-C6 fungal-type domain-containing protein</fullName>
    </recommendedName>
</protein>
<gene>
    <name evidence="5" type="ORF">BN869_000010739_1</name>
</gene>
<dbReference type="SUPFAM" id="SSF57701">
    <property type="entry name" value="Zn2/Cys6 DNA-binding domain"/>
    <property type="match status" value="1"/>
</dbReference>
<comment type="subcellular location">
    <subcellularLocation>
        <location evidence="1">Nucleus</location>
    </subcellularLocation>
</comment>
<feature type="region of interest" description="Disordered" evidence="3">
    <location>
        <begin position="87"/>
        <end position="120"/>
    </location>
</feature>
<evidence type="ECO:0000256" key="3">
    <source>
        <dbReference type="SAM" id="MobiDB-lite"/>
    </source>
</evidence>
<evidence type="ECO:0000256" key="2">
    <source>
        <dbReference type="ARBA" id="ARBA00023242"/>
    </source>
</evidence>
<dbReference type="InterPro" id="IPR001138">
    <property type="entry name" value="Zn2Cys6_DnaBD"/>
</dbReference>
<dbReference type="Gene3D" id="4.10.240.10">
    <property type="entry name" value="Zn(2)-C6 fungal-type DNA-binding domain"/>
    <property type="match status" value="1"/>
</dbReference>
<dbReference type="GO" id="GO:0000981">
    <property type="term" value="F:DNA-binding transcription factor activity, RNA polymerase II-specific"/>
    <property type="evidence" value="ECO:0007669"/>
    <property type="project" value="InterPro"/>
</dbReference>
<evidence type="ECO:0000256" key="1">
    <source>
        <dbReference type="ARBA" id="ARBA00004123"/>
    </source>
</evidence>
<dbReference type="AlphaFoldDB" id="A0A0B7KJ17"/>
<accession>A0A0B7KJ17</accession>
<sequence>MGAPGASSVRPEEDDVQSPATNEKLACFRCRQRKIKCDRSTPCAHCVKVGVECSYASGPKPRERRQRVMVSNTYDSKLDSISRKIDQLSQQMSQLSHETHRSGTSIPAENQEQSAGTSNH</sequence>
<dbReference type="PANTHER" id="PTHR31001">
    <property type="entry name" value="UNCHARACTERIZED TRANSCRIPTIONAL REGULATORY PROTEIN"/>
    <property type="match status" value="1"/>
</dbReference>
<dbReference type="EMBL" id="CDPU01000044">
    <property type="protein sequence ID" value="CEO54681.1"/>
    <property type="molecule type" value="Genomic_DNA"/>
</dbReference>
<proteinExistence type="predicted"/>
<dbReference type="GO" id="GO:0005634">
    <property type="term" value="C:nucleus"/>
    <property type="evidence" value="ECO:0007669"/>
    <property type="project" value="UniProtKB-SubCell"/>
</dbReference>
<organism evidence="5">
    <name type="scientific">Bionectria ochroleuca</name>
    <name type="common">Gliocladium roseum</name>
    <dbReference type="NCBI Taxonomy" id="29856"/>
    <lineage>
        <taxon>Eukaryota</taxon>
        <taxon>Fungi</taxon>
        <taxon>Dikarya</taxon>
        <taxon>Ascomycota</taxon>
        <taxon>Pezizomycotina</taxon>
        <taxon>Sordariomycetes</taxon>
        <taxon>Hypocreomycetidae</taxon>
        <taxon>Hypocreales</taxon>
        <taxon>Bionectriaceae</taxon>
        <taxon>Clonostachys</taxon>
    </lineage>
</organism>
<evidence type="ECO:0000313" key="5">
    <source>
        <dbReference type="EMBL" id="CEO54681.1"/>
    </source>
</evidence>
<name>A0A0B7KJ17_BIOOC</name>
<keyword evidence="2" id="KW-0539">Nucleus</keyword>
<dbReference type="InterPro" id="IPR036864">
    <property type="entry name" value="Zn2-C6_fun-type_DNA-bd_sf"/>
</dbReference>
<evidence type="ECO:0000259" key="4">
    <source>
        <dbReference type="PROSITE" id="PS50048"/>
    </source>
</evidence>
<dbReference type="GO" id="GO:0008270">
    <property type="term" value="F:zinc ion binding"/>
    <property type="evidence" value="ECO:0007669"/>
    <property type="project" value="InterPro"/>
</dbReference>
<dbReference type="Pfam" id="PF00172">
    <property type="entry name" value="Zn_clus"/>
    <property type="match status" value="1"/>
</dbReference>
<dbReference type="PROSITE" id="PS50048">
    <property type="entry name" value="ZN2_CY6_FUNGAL_2"/>
    <property type="match status" value="1"/>
</dbReference>
<feature type="region of interest" description="Disordered" evidence="3">
    <location>
        <begin position="1"/>
        <end position="21"/>
    </location>
</feature>
<dbReference type="SMART" id="SM00066">
    <property type="entry name" value="GAL4"/>
    <property type="match status" value="1"/>
</dbReference>
<dbReference type="InterPro" id="IPR050613">
    <property type="entry name" value="Sec_Metabolite_Reg"/>
</dbReference>
<dbReference type="CDD" id="cd00067">
    <property type="entry name" value="GAL4"/>
    <property type="match status" value="1"/>
</dbReference>